<protein>
    <recommendedName>
        <fullName evidence="4">TEA domain-containing protein</fullName>
    </recommendedName>
</protein>
<organism evidence="5 6">
    <name type="scientific">Crucibulum laeve</name>
    <dbReference type="NCBI Taxonomy" id="68775"/>
    <lineage>
        <taxon>Eukaryota</taxon>
        <taxon>Fungi</taxon>
        <taxon>Dikarya</taxon>
        <taxon>Basidiomycota</taxon>
        <taxon>Agaricomycotina</taxon>
        <taxon>Agaricomycetes</taxon>
        <taxon>Agaricomycetidae</taxon>
        <taxon>Agaricales</taxon>
        <taxon>Agaricineae</taxon>
        <taxon>Nidulariaceae</taxon>
        <taxon>Crucibulum</taxon>
    </lineage>
</organism>
<dbReference type="AlphaFoldDB" id="A0A5C3MUR8"/>
<name>A0A5C3MUR8_9AGAR</name>
<feature type="DNA-binding region" description="TEA" evidence="2">
    <location>
        <begin position="55"/>
        <end position="129"/>
    </location>
</feature>
<evidence type="ECO:0000313" key="6">
    <source>
        <dbReference type="Proteomes" id="UP000308652"/>
    </source>
</evidence>
<evidence type="ECO:0000256" key="3">
    <source>
        <dbReference type="SAM" id="MobiDB-lite"/>
    </source>
</evidence>
<feature type="region of interest" description="Disordered" evidence="3">
    <location>
        <begin position="1"/>
        <end position="38"/>
    </location>
</feature>
<feature type="domain" description="TEA" evidence="4">
    <location>
        <begin position="55"/>
        <end position="129"/>
    </location>
</feature>
<feature type="region of interest" description="Disordered" evidence="3">
    <location>
        <begin position="164"/>
        <end position="183"/>
    </location>
</feature>
<keyword evidence="6" id="KW-1185">Reference proteome</keyword>
<reference evidence="5 6" key="1">
    <citation type="journal article" date="2019" name="Nat. Ecol. Evol.">
        <title>Megaphylogeny resolves global patterns of mushroom evolution.</title>
        <authorList>
            <person name="Varga T."/>
            <person name="Krizsan K."/>
            <person name="Foldi C."/>
            <person name="Dima B."/>
            <person name="Sanchez-Garcia M."/>
            <person name="Sanchez-Ramirez S."/>
            <person name="Szollosi G.J."/>
            <person name="Szarkandi J.G."/>
            <person name="Papp V."/>
            <person name="Albert L."/>
            <person name="Andreopoulos W."/>
            <person name="Angelini C."/>
            <person name="Antonin V."/>
            <person name="Barry K.W."/>
            <person name="Bougher N.L."/>
            <person name="Buchanan P."/>
            <person name="Buyck B."/>
            <person name="Bense V."/>
            <person name="Catcheside P."/>
            <person name="Chovatia M."/>
            <person name="Cooper J."/>
            <person name="Damon W."/>
            <person name="Desjardin D."/>
            <person name="Finy P."/>
            <person name="Geml J."/>
            <person name="Haridas S."/>
            <person name="Hughes K."/>
            <person name="Justo A."/>
            <person name="Karasinski D."/>
            <person name="Kautmanova I."/>
            <person name="Kiss B."/>
            <person name="Kocsube S."/>
            <person name="Kotiranta H."/>
            <person name="LaButti K.M."/>
            <person name="Lechner B.E."/>
            <person name="Liimatainen K."/>
            <person name="Lipzen A."/>
            <person name="Lukacs Z."/>
            <person name="Mihaltcheva S."/>
            <person name="Morgado L.N."/>
            <person name="Niskanen T."/>
            <person name="Noordeloos M.E."/>
            <person name="Ohm R.A."/>
            <person name="Ortiz-Santana B."/>
            <person name="Ovrebo C."/>
            <person name="Racz N."/>
            <person name="Riley R."/>
            <person name="Savchenko A."/>
            <person name="Shiryaev A."/>
            <person name="Soop K."/>
            <person name="Spirin V."/>
            <person name="Szebenyi C."/>
            <person name="Tomsovsky M."/>
            <person name="Tulloss R.E."/>
            <person name="Uehling J."/>
            <person name="Grigoriev I.V."/>
            <person name="Vagvolgyi C."/>
            <person name="Papp T."/>
            <person name="Martin F.M."/>
            <person name="Miettinen O."/>
            <person name="Hibbett D.S."/>
            <person name="Nagy L.G."/>
        </authorList>
    </citation>
    <scope>NUCLEOTIDE SEQUENCE [LARGE SCALE GENOMIC DNA]</scope>
    <source>
        <strain evidence="5 6">CBS 166.37</strain>
    </source>
</reference>
<evidence type="ECO:0000313" key="5">
    <source>
        <dbReference type="EMBL" id="TFK45131.1"/>
    </source>
</evidence>
<dbReference type="STRING" id="68775.A0A5C3MUR8"/>
<dbReference type="OrthoDB" id="10006572at2759"/>
<dbReference type="InterPro" id="IPR000818">
    <property type="entry name" value="TEA/ATTS_dom"/>
</dbReference>
<dbReference type="GO" id="GO:0003700">
    <property type="term" value="F:DNA-binding transcription factor activity"/>
    <property type="evidence" value="ECO:0007669"/>
    <property type="project" value="InterPro"/>
</dbReference>
<dbReference type="Gene3D" id="6.10.20.40">
    <property type="entry name" value="TEA/ATTS domain"/>
    <property type="match status" value="1"/>
</dbReference>
<evidence type="ECO:0000259" key="4">
    <source>
        <dbReference type="PROSITE" id="PS51088"/>
    </source>
</evidence>
<feature type="compositionally biased region" description="Low complexity" evidence="3">
    <location>
        <begin position="1"/>
        <end position="24"/>
    </location>
</feature>
<dbReference type="Pfam" id="PF01285">
    <property type="entry name" value="TEA"/>
    <property type="match status" value="1"/>
</dbReference>
<evidence type="ECO:0000256" key="2">
    <source>
        <dbReference type="PROSITE-ProRule" id="PRU00505"/>
    </source>
</evidence>
<evidence type="ECO:0000256" key="1">
    <source>
        <dbReference type="ARBA" id="ARBA00008421"/>
    </source>
</evidence>
<dbReference type="SMART" id="SM00426">
    <property type="entry name" value="TEA"/>
    <property type="match status" value="1"/>
</dbReference>
<proteinExistence type="inferred from homology"/>
<sequence length="496" mass="55059">MSGSPSSSTSSSSPPPVSSISRSSTENLHCPNMNNSQTQDVVQSIVKGRKSWKTLRGGEIVWPPELEAALIEGLEKYEPNDSRETRLLGRFPMRNRFISDHIFQKTGKIRTPKQVGSRLQQLRDTCGGKKLLKLLSPIRRQYRSSQPLSPELYHGSLVNSLRYNDDSCSDASPPNSPTTPVDTHTNLQTLLYHSADSQADAIPQTIVYIDLLLDESLDASSNVCSSVDERGWTDRGFKVIRSSQHPRRMAEIDPTITLVSRSTAPARSFFSVYANDAVIFSEDTTLVPFGCAPGDSEAILYSTTLVPGFWHKLSQSSDPSKYTIVQRVVQDSSSDSPASVIFSAMYKFNYPSSFSTSSPIYPRDARIVPAQVDDFALDCLLPLDPESFNVDYEKTSVYYDMASYMKSDWNPCSPTSLSAHTSSDGSLPNDLDDDLMSPCSATFPNNIPYVRRSIKFPVTLSLTIYTGSLNYRTHLYFDTLLVALLSLIRVSHYLIA</sequence>
<dbReference type="PROSITE" id="PS51088">
    <property type="entry name" value="TEA_2"/>
    <property type="match status" value="1"/>
</dbReference>
<dbReference type="Proteomes" id="UP000308652">
    <property type="component" value="Unassembled WGS sequence"/>
</dbReference>
<dbReference type="EMBL" id="ML213590">
    <property type="protein sequence ID" value="TFK45131.1"/>
    <property type="molecule type" value="Genomic_DNA"/>
</dbReference>
<comment type="similarity">
    <text evidence="1">Belongs to the TEC1 family.</text>
</comment>
<accession>A0A5C3MUR8</accession>
<gene>
    <name evidence="5" type="ORF">BDQ12DRAFT_595088</name>
</gene>
<dbReference type="InterPro" id="IPR038096">
    <property type="entry name" value="TEA/ATTS_sf"/>
</dbReference>
<feature type="compositionally biased region" description="Polar residues" evidence="3">
    <location>
        <begin position="169"/>
        <end position="183"/>
    </location>
</feature>